<dbReference type="Proteomes" id="UP001281147">
    <property type="component" value="Unassembled WGS sequence"/>
</dbReference>
<gene>
    <name evidence="1" type="primary">GAL83_2</name>
    <name evidence="1" type="ORF">LTR37_020926</name>
</gene>
<proteinExistence type="predicted"/>
<protein>
    <submittedName>
        <fullName evidence="1">Galactose metabolism-related protein</fullName>
    </submittedName>
</protein>
<comment type="caution">
    <text evidence="1">The sequence shown here is derived from an EMBL/GenBank/DDBJ whole genome shotgun (WGS) entry which is preliminary data.</text>
</comment>
<evidence type="ECO:0000313" key="2">
    <source>
        <dbReference type="Proteomes" id="UP001281147"/>
    </source>
</evidence>
<sequence length="555" mass="60134">MGNSQSNDAAKSPSVSSQTPSRKDRGRNASQSRERPNGGRSHVSSATRKAHSHVTKSTQTPLTPSLVPSSSTASTSTSNAHAHATGSSPGSSQHSRARSITASATPTPHLEDSGSSRKSSPMGNTESRHRPPSRSTTLPAPASEKPQPSPLPQPVDVPQPAHQEGFDGQEVVEPPVNTPSYGLAASDFSRPPRLPLPIERDPEPASPIATPQDASTPVDATGEGELRRRGSMLSSTTLDDDEAADIETFAQEADSGPKVLTTLNWRGDAKAVYVTGTFAQWEKKFRMQKTQDTDGSPMFTLTAQLPTGTHHIKFLVDGEMLLSDQYPTTVDYTNSLVNYFEIASFTPPADAQPPTPAEPMAIPGTAVSDHAQEGRTHPLPIRSEARAPETPGELSSTLQETVVPAPTDPENVPQESEVPVQQPQQQWQREHQSRQPRPPKQLRPPQAKYTNEIPELLLHLDLYSTPDDERYRRASKAIQHLPQPPSLPMFMSKSILNANTPHKDDASVLTMPNHTVLNHLATSSIRNGVLATSGTTRYKRKFLTTIMYKPTSEDG</sequence>
<name>A0ACC3MBN5_9PEZI</name>
<keyword evidence="2" id="KW-1185">Reference proteome</keyword>
<organism evidence="1 2">
    <name type="scientific">Vermiconidia calcicola</name>
    <dbReference type="NCBI Taxonomy" id="1690605"/>
    <lineage>
        <taxon>Eukaryota</taxon>
        <taxon>Fungi</taxon>
        <taxon>Dikarya</taxon>
        <taxon>Ascomycota</taxon>
        <taxon>Pezizomycotina</taxon>
        <taxon>Dothideomycetes</taxon>
        <taxon>Dothideomycetidae</taxon>
        <taxon>Mycosphaerellales</taxon>
        <taxon>Extremaceae</taxon>
        <taxon>Vermiconidia</taxon>
    </lineage>
</organism>
<dbReference type="EMBL" id="JAUTXU010000406">
    <property type="protein sequence ID" value="KAK3681212.1"/>
    <property type="molecule type" value="Genomic_DNA"/>
</dbReference>
<accession>A0ACC3MBN5</accession>
<evidence type="ECO:0000313" key="1">
    <source>
        <dbReference type="EMBL" id="KAK3681212.1"/>
    </source>
</evidence>
<reference evidence="1" key="1">
    <citation type="submission" date="2023-07" db="EMBL/GenBank/DDBJ databases">
        <title>Black Yeasts Isolated from many extreme environments.</title>
        <authorList>
            <person name="Coleine C."/>
            <person name="Stajich J.E."/>
            <person name="Selbmann L."/>
        </authorList>
    </citation>
    <scope>NUCLEOTIDE SEQUENCE</scope>
    <source>
        <strain evidence="1">CCFEE 5714</strain>
    </source>
</reference>